<evidence type="ECO:0000313" key="2">
    <source>
        <dbReference type="Proteomes" id="UP000236520"/>
    </source>
</evidence>
<organism evidence="1 2">
    <name type="scientific">Streptomyces malaysiensis</name>
    <dbReference type="NCBI Taxonomy" id="92644"/>
    <lineage>
        <taxon>Bacteria</taxon>
        <taxon>Bacillati</taxon>
        <taxon>Actinomycetota</taxon>
        <taxon>Actinomycetes</taxon>
        <taxon>Kitasatosporales</taxon>
        <taxon>Streptomycetaceae</taxon>
        <taxon>Streptomyces</taxon>
        <taxon>Streptomyces violaceusniger group</taxon>
    </lineage>
</organism>
<reference evidence="1 2" key="1">
    <citation type="submission" date="2015-09" db="EMBL/GenBank/DDBJ databases">
        <title>Genome sequence, genome mining and natural product profiling of a biocontrol bacterium Streptomyces malaysiensis F913.</title>
        <authorList>
            <person name="Xu Y."/>
            <person name="Wei J."/>
            <person name="Xie J."/>
            <person name="Li T."/>
            <person name="Zhou Z."/>
        </authorList>
    </citation>
    <scope>NUCLEOTIDE SEQUENCE [LARGE SCALE GENOMIC DNA]</scope>
    <source>
        <strain evidence="1 2">F913</strain>
    </source>
</reference>
<proteinExistence type="predicted"/>
<dbReference type="RefSeq" id="WP_102934525.1">
    <property type="nucleotide sequence ID" value="NZ_LJIW01000001.1"/>
</dbReference>
<dbReference type="AlphaFoldDB" id="A0A2J7ZA48"/>
<comment type="caution">
    <text evidence="1">The sequence shown here is derived from an EMBL/GenBank/DDBJ whole genome shotgun (WGS) entry which is preliminary data.</text>
</comment>
<protein>
    <submittedName>
        <fullName evidence="1">Uncharacterized protein</fullName>
    </submittedName>
</protein>
<sequence length="100" mass="11021">MKLPVDDATLASWANLLGLTDEQTTATLSEIEETLRIGYENRPDALRDTSFDQLISDMDADEAALFFLISGLRQSGHAEAAYAVEVRSIFATPRDLQQTS</sequence>
<name>A0A2J7ZA48_STRMQ</name>
<evidence type="ECO:0000313" key="1">
    <source>
        <dbReference type="EMBL" id="PNG97134.1"/>
    </source>
</evidence>
<keyword evidence="2" id="KW-1185">Reference proteome</keyword>
<accession>A0A2J7ZA48</accession>
<dbReference type="Proteomes" id="UP000236520">
    <property type="component" value="Unassembled WGS sequence"/>
</dbReference>
<gene>
    <name evidence="1" type="ORF">SMF913_13159</name>
</gene>
<dbReference type="EMBL" id="LJIW01000001">
    <property type="protein sequence ID" value="PNG97134.1"/>
    <property type="molecule type" value="Genomic_DNA"/>
</dbReference>